<evidence type="ECO:0000256" key="1">
    <source>
        <dbReference type="ARBA" id="ARBA00001913"/>
    </source>
</evidence>
<keyword evidence="5 13" id="KW-0479">Metal-binding</keyword>
<proteinExistence type="predicted"/>
<evidence type="ECO:0000256" key="2">
    <source>
        <dbReference type="ARBA" id="ARBA00001946"/>
    </source>
</evidence>
<feature type="binding site" evidence="13">
    <location>
        <position position="270"/>
    </location>
    <ligand>
        <name>Mg(2+)</name>
        <dbReference type="ChEBI" id="CHEBI:18420"/>
    </ligand>
</feature>
<dbReference type="RefSeq" id="WP_087733348.1">
    <property type="nucleotide sequence ID" value="NZ_CYGY02000014.1"/>
</dbReference>
<accession>A0A1N7RRT7</accession>
<evidence type="ECO:0000259" key="15">
    <source>
        <dbReference type="Pfam" id="PF01557"/>
    </source>
</evidence>
<reference evidence="17" key="1">
    <citation type="submission" date="2016-12" db="EMBL/GenBank/DDBJ databases">
        <authorList>
            <person name="Moulin L."/>
        </authorList>
    </citation>
    <scope>NUCLEOTIDE SEQUENCE [LARGE SCALE GENOMIC DNA]</scope>
    <source>
        <strain evidence="17">STM 7183</strain>
    </source>
</reference>
<dbReference type="InterPro" id="IPR011234">
    <property type="entry name" value="Fumarylacetoacetase-like_C"/>
</dbReference>
<protein>
    <recommendedName>
        <fullName evidence="4">fumarylacetoacetase</fullName>
        <ecNumber evidence="4">3.7.1.2</ecNumber>
    </recommendedName>
</protein>
<dbReference type="Gene3D" id="3.90.850.10">
    <property type="entry name" value="Fumarylacetoacetase-like, C-terminal domain"/>
    <property type="match status" value="1"/>
</dbReference>
<sequence length="440" mass="47671">MSEAIDHTHNPRARSWVQSANSPNTEFPIQNLPLGVFEHGQSPKGRIGVAIGDQVLDIAAALDKGLLPELAEFKAELHMSALNALMTHGRRATRALRHAVFGLLQEGSGHEALALTCLLPMRELRMQVPAHIGDFTDFFTSIHHARRTGELSRPDMPVAANFRHMPIGYHGRASSVVQSGVPCIRPRGQATPSSAAAVAAQEYLPTQALDFELEVGCLIGKGNALGSTVPIDEAEDHMFGLCLVNDWSARDIQGWESYPLGPFLAKSFMTTVSPWLVTLEALAPFRVAAPARTPEDPPLPPVLTSAKHAAVGAISISLEVLLQTAVMREQGLEPVVLTSPQFSEQYWTLTQMLTHHASNGCNLRTGDLLSSGTVSGVERENSGCMVELTTLGKEPLRLPSGETRPFLEDGDVVWLRGVCRRDGYQSIGFGECMGQIKEGR</sequence>
<evidence type="ECO:0000256" key="9">
    <source>
        <dbReference type="ARBA" id="ARBA00022878"/>
    </source>
</evidence>
<dbReference type="GO" id="GO:0004334">
    <property type="term" value="F:fumarylacetoacetase activity"/>
    <property type="evidence" value="ECO:0007669"/>
    <property type="project" value="UniProtKB-EC"/>
</dbReference>
<name>A0A1N7RRT7_9BURK</name>
<dbReference type="InterPro" id="IPR036663">
    <property type="entry name" value="Fumarylacetoacetase_C_sf"/>
</dbReference>
<dbReference type="GO" id="GO:1902000">
    <property type="term" value="P:homogentisate catabolic process"/>
    <property type="evidence" value="ECO:0007669"/>
    <property type="project" value="TreeGrafter"/>
</dbReference>
<dbReference type="AlphaFoldDB" id="A0A1N7RRT7"/>
<feature type="binding site" evidence="13">
    <location>
        <position position="212"/>
    </location>
    <ligand>
        <name>Ca(2+)</name>
        <dbReference type="ChEBI" id="CHEBI:29108"/>
    </ligand>
</feature>
<dbReference type="PANTHER" id="PTHR43069">
    <property type="entry name" value="FUMARYLACETOACETASE"/>
    <property type="match status" value="1"/>
</dbReference>
<organism evidence="17 18">
    <name type="scientific">Paraburkholderia piptadeniae</name>
    <dbReference type="NCBI Taxonomy" id="1701573"/>
    <lineage>
        <taxon>Bacteria</taxon>
        <taxon>Pseudomonadati</taxon>
        <taxon>Pseudomonadota</taxon>
        <taxon>Betaproteobacteria</taxon>
        <taxon>Burkholderiales</taxon>
        <taxon>Burkholderiaceae</taxon>
        <taxon>Paraburkholderia</taxon>
    </lineage>
</organism>
<evidence type="ECO:0000256" key="6">
    <source>
        <dbReference type="ARBA" id="ARBA00022801"/>
    </source>
</evidence>
<dbReference type="InterPro" id="IPR015377">
    <property type="entry name" value="Fumarylacetoacetase_N"/>
</dbReference>
<evidence type="ECO:0000256" key="14">
    <source>
        <dbReference type="SAM" id="MobiDB-lite"/>
    </source>
</evidence>
<feature type="binding site" evidence="13">
    <location>
        <position position="137"/>
    </location>
    <ligand>
        <name>Ca(2+)</name>
        <dbReference type="ChEBI" id="CHEBI:29108"/>
    </ligand>
</feature>
<evidence type="ECO:0000259" key="16">
    <source>
        <dbReference type="Pfam" id="PF09298"/>
    </source>
</evidence>
<keyword evidence="8 13" id="KW-0460">Magnesium</keyword>
<dbReference type="SUPFAM" id="SSF63433">
    <property type="entry name" value="Fumarylacetoacetate hydrolase, FAH, N-terminal domain"/>
    <property type="match status" value="1"/>
</dbReference>
<dbReference type="GO" id="GO:0006559">
    <property type="term" value="P:L-phenylalanine catabolic process"/>
    <property type="evidence" value="ECO:0007669"/>
    <property type="project" value="UniProtKB-UniPathway"/>
</dbReference>
<evidence type="ECO:0000256" key="4">
    <source>
        <dbReference type="ARBA" id="ARBA00012094"/>
    </source>
</evidence>
<dbReference type="EMBL" id="CYGY02000014">
    <property type="protein sequence ID" value="SIT37796.1"/>
    <property type="molecule type" value="Genomic_DNA"/>
</dbReference>
<dbReference type="OrthoDB" id="3766879at2"/>
<evidence type="ECO:0000256" key="3">
    <source>
        <dbReference type="ARBA" id="ARBA00004782"/>
    </source>
</evidence>
<feature type="binding site" evidence="13">
    <location>
        <position position="246"/>
    </location>
    <ligand>
        <name>Ca(2+)</name>
        <dbReference type="ChEBI" id="CHEBI:29108"/>
    </ligand>
</feature>
<feature type="binding site" evidence="13">
    <location>
        <position position="214"/>
    </location>
    <ligand>
        <name>Ca(2+)</name>
        <dbReference type="ChEBI" id="CHEBI:29108"/>
    </ligand>
</feature>
<evidence type="ECO:0000256" key="13">
    <source>
        <dbReference type="PIRSR" id="PIRSR605959-3"/>
    </source>
</evidence>
<dbReference type="SUPFAM" id="SSF56529">
    <property type="entry name" value="FAH"/>
    <property type="match status" value="1"/>
</dbReference>
<evidence type="ECO:0000256" key="5">
    <source>
        <dbReference type="ARBA" id="ARBA00022723"/>
    </source>
</evidence>
<evidence type="ECO:0000256" key="8">
    <source>
        <dbReference type="ARBA" id="ARBA00022842"/>
    </source>
</evidence>
<dbReference type="InterPro" id="IPR036462">
    <property type="entry name" value="Fumarylacetoacetase_N_sf"/>
</dbReference>
<feature type="region of interest" description="Disordered" evidence="14">
    <location>
        <begin position="1"/>
        <end position="22"/>
    </location>
</feature>
<feature type="binding site" evidence="12">
    <location>
        <position position="153"/>
    </location>
    <ligand>
        <name>substrate</name>
    </ligand>
</feature>
<feature type="binding site" evidence="12">
    <location>
        <position position="139"/>
    </location>
    <ligand>
        <name>substrate</name>
    </ligand>
</feature>
<dbReference type="PANTHER" id="PTHR43069:SF2">
    <property type="entry name" value="FUMARYLACETOACETASE"/>
    <property type="match status" value="1"/>
</dbReference>
<feature type="binding site" evidence="12">
    <location>
        <position position="253"/>
    </location>
    <ligand>
        <name>substrate</name>
    </ligand>
</feature>
<keyword evidence="18" id="KW-1185">Reference proteome</keyword>
<gene>
    <name evidence="17" type="ORF">BN2476_140007</name>
</gene>
<dbReference type="InterPro" id="IPR005959">
    <property type="entry name" value="Fumarylacetoacetase"/>
</dbReference>
<comment type="pathway">
    <text evidence="3">Amino-acid degradation; L-phenylalanine degradation; acetoacetate and fumarate from L-phenylalanine: step 6/6.</text>
</comment>
<feature type="domain" description="Fumarylacetoacetase-like C-terminal" evidence="15">
    <location>
        <begin position="143"/>
        <end position="427"/>
    </location>
</feature>
<feature type="domain" description="Fumarylacetoacetase N-terminal" evidence="16">
    <location>
        <begin position="30"/>
        <end position="129"/>
    </location>
</feature>
<dbReference type="Pfam" id="PF09298">
    <property type="entry name" value="FAA_hydrolase_N"/>
    <property type="match status" value="1"/>
</dbReference>
<comment type="caution">
    <text evidence="17">The sequence shown here is derived from an EMBL/GenBank/DDBJ whole genome shotgun (WGS) entry which is preliminary data.</text>
</comment>
<evidence type="ECO:0000313" key="17">
    <source>
        <dbReference type="EMBL" id="SIT37796.1"/>
    </source>
</evidence>
<comment type="cofactor">
    <cofactor evidence="1 13">
        <name>Ca(2+)</name>
        <dbReference type="ChEBI" id="CHEBI:29108"/>
    </cofactor>
</comment>
<keyword evidence="10" id="KW-0585">Phenylalanine catabolism</keyword>
<dbReference type="Pfam" id="PF01557">
    <property type="entry name" value="FAA_hydrolase"/>
    <property type="match status" value="1"/>
</dbReference>
<keyword evidence="6 17" id="KW-0378">Hydrolase</keyword>
<dbReference type="EC" id="3.7.1.2" evidence="4"/>
<evidence type="ECO:0000256" key="10">
    <source>
        <dbReference type="ARBA" id="ARBA00023232"/>
    </source>
</evidence>
<dbReference type="UniPathway" id="UPA00139">
    <property type="reaction ID" value="UER00341"/>
</dbReference>
<evidence type="ECO:0000313" key="18">
    <source>
        <dbReference type="Proteomes" id="UP000195569"/>
    </source>
</evidence>
<feature type="active site" description="Proton acceptor" evidence="11">
    <location>
        <position position="144"/>
    </location>
</feature>
<feature type="binding site" evidence="13">
    <location>
        <position position="266"/>
    </location>
    <ligand>
        <name>Mg(2+)</name>
        <dbReference type="ChEBI" id="CHEBI:18420"/>
    </ligand>
</feature>
<evidence type="ECO:0000256" key="11">
    <source>
        <dbReference type="PIRSR" id="PIRSR605959-1"/>
    </source>
</evidence>
<feature type="binding site" evidence="12">
    <location>
        <position position="373"/>
    </location>
    <ligand>
        <name>substrate</name>
    </ligand>
</feature>
<comment type="cofactor">
    <cofactor evidence="2 13">
        <name>Mg(2+)</name>
        <dbReference type="ChEBI" id="CHEBI:18420"/>
    </cofactor>
</comment>
<keyword evidence="9" id="KW-0828">Tyrosine catabolism</keyword>
<dbReference type="NCBIfam" id="TIGR01266">
    <property type="entry name" value="fum_ac_acetase"/>
    <property type="match status" value="1"/>
</dbReference>
<keyword evidence="7 13" id="KW-0106">Calcium</keyword>
<dbReference type="GO" id="GO:0046872">
    <property type="term" value="F:metal ion binding"/>
    <property type="evidence" value="ECO:0007669"/>
    <property type="project" value="UniProtKB-KW"/>
</dbReference>
<evidence type="ECO:0000256" key="7">
    <source>
        <dbReference type="ARBA" id="ARBA00022837"/>
    </source>
</evidence>
<dbReference type="Gene3D" id="2.30.30.230">
    <property type="entry name" value="Fumarylacetoacetase, N-terminal domain"/>
    <property type="match status" value="1"/>
</dbReference>
<dbReference type="Proteomes" id="UP000195569">
    <property type="component" value="Unassembled WGS sequence"/>
</dbReference>
<dbReference type="GO" id="GO:0006572">
    <property type="term" value="P:L-tyrosine catabolic process"/>
    <property type="evidence" value="ECO:0007669"/>
    <property type="project" value="UniProtKB-KW"/>
</dbReference>
<feature type="binding site" evidence="13">
    <location>
        <position position="246"/>
    </location>
    <ligand>
        <name>Mg(2+)</name>
        <dbReference type="ChEBI" id="CHEBI:18420"/>
    </ligand>
</feature>
<evidence type="ECO:0000256" key="12">
    <source>
        <dbReference type="PIRSR" id="PIRSR605959-2"/>
    </source>
</evidence>